<evidence type="ECO:0000313" key="4">
    <source>
        <dbReference type="Proteomes" id="UP001172101"/>
    </source>
</evidence>
<name>A0AA40DSC0_9PEZI</name>
<dbReference type="InterPro" id="IPR000169">
    <property type="entry name" value="Pept_cys_AS"/>
</dbReference>
<dbReference type="EMBL" id="JAUIRO010000006">
    <property type="protein sequence ID" value="KAK0710178.1"/>
    <property type="molecule type" value="Genomic_DNA"/>
</dbReference>
<proteinExistence type="inferred from homology"/>
<evidence type="ECO:0000256" key="1">
    <source>
        <dbReference type="ARBA" id="ARBA00008455"/>
    </source>
</evidence>
<dbReference type="AlphaFoldDB" id="A0AA40DSC0"/>
<dbReference type="GO" id="GO:0008234">
    <property type="term" value="F:cysteine-type peptidase activity"/>
    <property type="evidence" value="ECO:0007669"/>
    <property type="project" value="InterPro"/>
</dbReference>
<dbReference type="InterPro" id="IPR025660">
    <property type="entry name" value="Pept_his_AS"/>
</dbReference>
<dbReference type="RefSeq" id="XP_060293482.1">
    <property type="nucleotide sequence ID" value="XM_060438409.1"/>
</dbReference>
<accession>A0AA40DSC0</accession>
<dbReference type="InterPro" id="IPR013128">
    <property type="entry name" value="Peptidase_C1A"/>
</dbReference>
<dbReference type="PRINTS" id="PR00705">
    <property type="entry name" value="PAPAIN"/>
</dbReference>
<evidence type="ECO:0000259" key="2">
    <source>
        <dbReference type="SMART" id="SM00645"/>
    </source>
</evidence>
<feature type="domain" description="Peptidase C1A papain C-terminal" evidence="2">
    <location>
        <begin position="66"/>
        <end position="279"/>
    </location>
</feature>
<dbReference type="Gene3D" id="3.90.70.10">
    <property type="entry name" value="Cysteine proteinases"/>
    <property type="match status" value="1"/>
</dbReference>
<reference evidence="3" key="1">
    <citation type="submission" date="2023-06" db="EMBL/GenBank/DDBJ databases">
        <title>Genome-scale phylogeny and comparative genomics of the fungal order Sordariales.</title>
        <authorList>
            <consortium name="Lawrence Berkeley National Laboratory"/>
            <person name="Hensen N."/>
            <person name="Bonometti L."/>
            <person name="Westerberg I."/>
            <person name="Brannstrom I.O."/>
            <person name="Guillou S."/>
            <person name="Cros-Aarteil S."/>
            <person name="Calhoun S."/>
            <person name="Haridas S."/>
            <person name="Kuo A."/>
            <person name="Mondo S."/>
            <person name="Pangilinan J."/>
            <person name="Riley R."/>
            <person name="LaButti K."/>
            <person name="Andreopoulos B."/>
            <person name="Lipzen A."/>
            <person name="Chen C."/>
            <person name="Yanf M."/>
            <person name="Daum C."/>
            <person name="Ng V."/>
            <person name="Clum A."/>
            <person name="Steindorff A."/>
            <person name="Ohm R."/>
            <person name="Martin F."/>
            <person name="Silar P."/>
            <person name="Natvig D."/>
            <person name="Lalanne C."/>
            <person name="Gautier V."/>
            <person name="Ament-velasquez S.L."/>
            <person name="Kruys A."/>
            <person name="Hutchinson M.I."/>
            <person name="Powell A.J."/>
            <person name="Barry K."/>
            <person name="Miller A.N."/>
            <person name="Grigoriev I.V."/>
            <person name="Debuchy R."/>
            <person name="Gladieux P."/>
            <person name="Thoren M.H."/>
            <person name="Johannesson H."/>
        </authorList>
    </citation>
    <scope>NUCLEOTIDE SEQUENCE</scope>
    <source>
        <strain evidence="3">SMH2392-1A</strain>
    </source>
</reference>
<protein>
    <recommendedName>
        <fullName evidence="2">Peptidase C1A papain C-terminal domain-containing protein</fullName>
    </recommendedName>
</protein>
<sequence>MDWSTVVVPDQGIPPPPPSIHVSNSTFNSTLNQTVNATGGSPAAFRKRTPVSHIKDFHLPIEKRGNPKSVDWRGRWGWQWTTSTQDQGGCGACWVFAAVALVEMQNRIEHGAWSKSSEADLHDMIGVNCAMAGGPSGALDWAIKDDKGISDPHCYPYIGTDRFYFPCGDRAGRSVRLPAYTWVASVDDQKRWLNNVGPLAACFTFYPDFFSWGFKGSSPYKWDGVTNSTGGHCVLIVGYDDNAGGWIFKNSWGTGFGNGGYGYFAYGSARIDDGPKLGISNLSPDPWAKKKHHNGILYESGNGATHRNYEMVRSNATGGFTHVYRQGEAPNKWAVVQPVFELNTTSGKPIFGSTVFGQPVITGTSFNRDYEVVYVSTEGTLETWHYSQNVHYWYYTTSPRFAGLTLRGYPGFVQMDDSSFCVVARTSTGALQELIRDAKTGLWSWGSQIAASGIFASGPSLVQSNVGLNIYDSNSRGNLYVVAVLNTGQLQLFWRSNAIGASHAWRAGEVFGSGVSRATPPVMIQDYWGTTDERSPGGFQLVVVVNGYVQHWQRINSNIASSPPVAGARGPWTQIRTYGNGHIKHVWSLVQGSFRGILDSVIEDFNGDMWHYQFVGNPGQWKLMGIVPGVRGGF</sequence>
<dbReference type="PANTHER" id="PTHR12411">
    <property type="entry name" value="CYSTEINE PROTEASE FAMILY C1-RELATED"/>
    <property type="match status" value="1"/>
</dbReference>
<dbReference type="InterPro" id="IPR000668">
    <property type="entry name" value="Peptidase_C1A_C"/>
</dbReference>
<dbReference type="SUPFAM" id="SSF89372">
    <property type="entry name" value="Fucose-specific lectin"/>
    <property type="match status" value="1"/>
</dbReference>
<dbReference type="InterPro" id="IPR038765">
    <property type="entry name" value="Papain-like_cys_pep_sf"/>
</dbReference>
<dbReference type="Pfam" id="PF00112">
    <property type="entry name" value="Peptidase_C1"/>
    <property type="match status" value="1"/>
</dbReference>
<dbReference type="GeneID" id="85321679"/>
<keyword evidence="4" id="KW-1185">Reference proteome</keyword>
<comment type="caution">
    <text evidence="3">The sequence shown here is derived from an EMBL/GenBank/DDBJ whole genome shotgun (WGS) entry which is preliminary data.</text>
</comment>
<dbReference type="PROSITE" id="PS00139">
    <property type="entry name" value="THIOL_PROTEASE_CYS"/>
    <property type="match status" value="1"/>
</dbReference>
<gene>
    <name evidence="3" type="ORF">B0T26DRAFT_652891</name>
</gene>
<dbReference type="SMART" id="SM00645">
    <property type="entry name" value="Pept_C1"/>
    <property type="match status" value="1"/>
</dbReference>
<evidence type="ECO:0000313" key="3">
    <source>
        <dbReference type="EMBL" id="KAK0710178.1"/>
    </source>
</evidence>
<dbReference type="GO" id="GO:0006508">
    <property type="term" value="P:proteolysis"/>
    <property type="evidence" value="ECO:0007669"/>
    <property type="project" value="InterPro"/>
</dbReference>
<dbReference type="SUPFAM" id="SSF54001">
    <property type="entry name" value="Cysteine proteinases"/>
    <property type="match status" value="1"/>
</dbReference>
<dbReference type="PROSITE" id="PS00639">
    <property type="entry name" value="THIOL_PROTEASE_HIS"/>
    <property type="match status" value="1"/>
</dbReference>
<organism evidence="3 4">
    <name type="scientific">Lasiosphaeria miniovina</name>
    <dbReference type="NCBI Taxonomy" id="1954250"/>
    <lineage>
        <taxon>Eukaryota</taxon>
        <taxon>Fungi</taxon>
        <taxon>Dikarya</taxon>
        <taxon>Ascomycota</taxon>
        <taxon>Pezizomycotina</taxon>
        <taxon>Sordariomycetes</taxon>
        <taxon>Sordariomycetidae</taxon>
        <taxon>Sordariales</taxon>
        <taxon>Lasiosphaeriaceae</taxon>
        <taxon>Lasiosphaeria</taxon>
    </lineage>
</organism>
<comment type="similarity">
    <text evidence="1">Belongs to the peptidase C1 family.</text>
</comment>
<dbReference type="Proteomes" id="UP001172101">
    <property type="component" value="Unassembled WGS sequence"/>
</dbReference>